<proteinExistence type="predicted"/>
<dbReference type="AlphaFoldDB" id="A0A1V5MGK6"/>
<accession>A0A1V5MGK6</accession>
<evidence type="ECO:0008006" key="3">
    <source>
        <dbReference type="Google" id="ProtNLM"/>
    </source>
</evidence>
<dbReference type="InterPro" id="IPR023296">
    <property type="entry name" value="Glyco_hydro_beta-prop_sf"/>
</dbReference>
<dbReference type="SUPFAM" id="SSF75005">
    <property type="entry name" value="Arabinanase/levansucrase/invertase"/>
    <property type="match status" value="1"/>
</dbReference>
<organism evidence="1 2">
    <name type="scientific">candidate division TA06 bacterium ADurb.Bin417</name>
    <dbReference type="NCBI Taxonomy" id="1852828"/>
    <lineage>
        <taxon>Bacteria</taxon>
        <taxon>Bacteria division TA06</taxon>
    </lineage>
</organism>
<gene>
    <name evidence="1" type="ORF">BWY73_00835</name>
</gene>
<comment type="caution">
    <text evidence="1">The sequence shown here is derived from an EMBL/GenBank/DDBJ whole genome shotgun (WGS) entry which is preliminary data.</text>
</comment>
<protein>
    <recommendedName>
        <fullName evidence="3">Glycosyl hydrolases family 43</fullName>
    </recommendedName>
</protein>
<dbReference type="Gene3D" id="2.115.10.20">
    <property type="entry name" value="Glycosyl hydrolase domain, family 43"/>
    <property type="match status" value="1"/>
</dbReference>
<sequence>MEIHRFDGNPIIRPDQDDRMGTNINGPSLIRVPDWIEKPLGRYYLYFAHHEGTYIRLAFADRIEGPWTLHRPGVLELADSFFTGHIASPDIQVLAERREIRMYYHGHSKGEAQQWTRLALSRDGLTFNARPEILGLFYWRTFPWRGHWYTLEMPGTFRRSVDGVTGFEEGPRLFNPAMRHSALLRRGDRLHVFYTQAGDCPEHILHTVIPLDGDWHQWRTGPIESLLLPETPYEGADCPLEPSLRGSIHQRARQLRDPAVFEEAGRTYLLYAVAGESGIALAELRL</sequence>
<dbReference type="EMBL" id="MWAK01000104">
    <property type="protein sequence ID" value="OPZ92383.1"/>
    <property type="molecule type" value="Genomic_DNA"/>
</dbReference>
<evidence type="ECO:0000313" key="2">
    <source>
        <dbReference type="Proteomes" id="UP000485484"/>
    </source>
</evidence>
<reference evidence="1 2" key="1">
    <citation type="submission" date="2017-02" db="EMBL/GenBank/DDBJ databases">
        <title>Delving into the versatile metabolic prowess of the omnipresent phylum Bacteroidetes.</title>
        <authorList>
            <person name="Nobu M.K."/>
            <person name="Mei R."/>
            <person name="Narihiro T."/>
            <person name="Kuroda K."/>
            <person name="Liu W.-T."/>
        </authorList>
    </citation>
    <scope>NUCLEOTIDE SEQUENCE [LARGE SCALE GENOMIC DNA]</scope>
    <source>
        <strain evidence="1">ADurb.Bin417</strain>
    </source>
</reference>
<dbReference type="Proteomes" id="UP000485484">
    <property type="component" value="Unassembled WGS sequence"/>
</dbReference>
<evidence type="ECO:0000313" key="1">
    <source>
        <dbReference type="EMBL" id="OPZ92383.1"/>
    </source>
</evidence>
<name>A0A1V5MGK6_UNCT6</name>